<reference evidence="2" key="2">
    <citation type="submission" date="2018-07" db="EMBL/GenBank/DDBJ databases">
        <authorList>
            <person name="Quirk P.G."/>
            <person name="Krulwich T.A."/>
        </authorList>
    </citation>
    <scope>NUCLEOTIDE SEQUENCE</scope>
</reference>
<evidence type="ECO:0000313" key="2">
    <source>
        <dbReference type="EMBL" id="SSX35117.1"/>
    </source>
</evidence>
<evidence type="ECO:0000313" key="1">
    <source>
        <dbReference type="EMBL" id="SSX15765.1"/>
    </source>
</evidence>
<gene>
    <name evidence="1" type="primary">CSON009108</name>
</gene>
<dbReference type="AlphaFoldDB" id="A0A336LGQ0"/>
<accession>A0A336LGQ0</accession>
<name>A0A336LGQ0_CULSO</name>
<dbReference type="EMBL" id="UFQS01003566">
    <property type="protein sequence ID" value="SSX15765.1"/>
    <property type="molecule type" value="Genomic_DNA"/>
</dbReference>
<reference evidence="1" key="1">
    <citation type="submission" date="2018-04" db="EMBL/GenBank/DDBJ databases">
        <authorList>
            <person name="Go L.Y."/>
            <person name="Mitchell J.A."/>
        </authorList>
    </citation>
    <scope>NUCLEOTIDE SEQUENCE</scope>
    <source>
        <tissue evidence="1">Whole organism</tissue>
    </source>
</reference>
<organism evidence="1">
    <name type="scientific">Culicoides sonorensis</name>
    <name type="common">Biting midge</name>
    <dbReference type="NCBI Taxonomy" id="179676"/>
    <lineage>
        <taxon>Eukaryota</taxon>
        <taxon>Metazoa</taxon>
        <taxon>Ecdysozoa</taxon>
        <taxon>Arthropoda</taxon>
        <taxon>Hexapoda</taxon>
        <taxon>Insecta</taxon>
        <taxon>Pterygota</taxon>
        <taxon>Neoptera</taxon>
        <taxon>Endopterygota</taxon>
        <taxon>Diptera</taxon>
        <taxon>Nematocera</taxon>
        <taxon>Chironomoidea</taxon>
        <taxon>Ceratopogonidae</taxon>
        <taxon>Ceratopogoninae</taxon>
        <taxon>Culicoides</taxon>
        <taxon>Monoculicoides</taxon>
    </lineage>
</organism>
<sequence length="64" mass="7896">MQIFTMLVIIKRLNFIFSFREVVTRRMISIYNVQILDLNFKFLFVLHCKNKHKRLISMINFDEK</sequence>
<protein>
    <submittedName>
        <fullName evidence="1">CSON009108 protein</fullName>
    </submittedName>
</protein>
<proteinExistence type="predicted"/>
<dbReference type="VEuPathDB" id="VectorBase:CSON009108"/>
<dbReference type="EMBL" id="UFQT01003566">
    <property type="protein sequence ID" value="SSX35117.1"/>
    <property type="molecule type" value="Genomic_DNA"/>
</dbReference>